<evidence type="ECO:0000256" key="7">
    <source>
        <dbReference type="ARBA" id="ARBA00023065"/>
    </source>
</evidence>
<dbReference type="EMBL" id="LM995447">
    <property type="protein sequence ID" value="CDZ23835.1"/>
    <property type="molecule type" value="Genomic_DNA"/>
</dbReference>
<keyword evidence="3 10" id="KW-0813">Transport</keyword>
<dbReference type="Proteomes" id="UP000032431">
    <property type="component" value="Chromosome I"/>
</dbReference>
<evidence type="ECO:0000313" key="11">
    <source>
        <dbReference type="EMBL" id="CDZ23835.1"/>
    </source>
</evidence>
<evidence type="ECO:0000256" key="8">
    <source>
        <dbReference type="ARBA" id="ARBA00023136"/>
    </source>
</evidence>
<dbReference type="KEGG" id="ccel:CCDG5_0706"/>
<keyword evidence="7 10" id="KW-0406">Ion transport</keyword>
<keyword evidence="12" id="KW-1185">Reference proteome</keyword>
<dbReference type="GO" id="GO:0005886">
    <property type="term" value="C:plasma membrane"/>
    <property type="evidence" value="ECO:0007669"/>
    <property type="project" value="UniProtKB-SubCell"/>
</dbReference>
<proteinExistence type="inferred from homology"/>
<keyword evidence="5 10" id="KW-0812">Transmembrane</keyword>
<dbReference type="NCBIfam" id="TIGR00220">
    <property type="entry name" value="mscL"/>
    <property type="match status" value="1"/>
</dbReference>
<keyword evidence="9 10" id="KW-0407">Ion channel</keyword>
<dbReference type="InterPro" id="IPR001185">
    <property type="entry name" value="MS_channel"/>
</dbReference>
<evidence type="ECO:0000256" key="1">
    <source>
        <dbReference type="ARBA" id="ARBA00004651"/>
    </source>
</evidence>
<dbReference type="InterPro" id="IPR036019">
    <property type="entry name" value="MscL_channel"/>
</dbReference>
<evidence type="ECO:0000256" key="4">
    <source>
        <dbReference type="ARBA" id="ARBA00022475"/>
    </source>
</evidence>
<evidence type="ECO:0000256" key="2">
    <source>
        <dbReference type="ARBA" id="ARBA00007254"/>
    </source>
</evidence>
<dbReference type="SUPFAM" id="SSF81330">
    <property type="entry name" value="Gated mechanosensitive channel"/>
    <property type="match status" value="1"/>
</dbReference>
<dbReference type="NCBIfam" id="NF001843">
    <property type="entry name" value="PRK00567.1-4"/>
    <property type="match status" value="1"/>
</dbReference>
<dbReference type="HOGENOM" id="CLU_095787_2_3_9"/>
<dbReference type="PATRIC" id="fig|29343.3.peg.740"/>
<dbReference type="PROSITE" id="PS01327">
    <property type="entry name" value="MSCL"/>
    <property type="match status" value="1"/>
</dbReference>
<comment type="subunit">
    <text evidence="10">Homopentamer.</text>
</comment>
<dbReference type="PANTHER" id="PTHR30266:SF2">
    <property type="entry name" value="LARGE-CONDUCTANCE MECHANOSENSITIVE CHANNEL"/>
    <property type="match status" value="1"/>
</dbReference>
<dbReference type="AlphaFoldDB" id="A0A078KRT7"/>
<sequence>MKKFIEEFKEFAARGNVIDLAVAVIIGNAINKIVSSLVNDIFTPILGIFVGRINITSLSLTISSRLTGGKNLVIGYGNFLQSVINFLTITFCIFIILKGLNKLREFNFIKAKENEAKEDEQEKPTTEELLMEIRDLLRERQNKPDTVSDIPDDLEEKQ</sequence>
<keyword evidence="8 10" id="KW-0472">Membrane</keyword>
<dbReference type="PANTHER" id="PTHR30266">
    <property type="entry name" value="MECHANOSENSITIVE CHANNEL MSCL"/>
    <property type="match status" value="1"/>
</dbReference>
<name>A0A078KRT7_9FIRM</name>
<evidence type="ECO:0000313" key="12">
    <source>
        <dbReference type="Proteomes" id="UP000032431"/>
    </source>
</evidence>
<dbReference type="InterPro" id="IPR019823">
    <property type="entry name" value="Mechanosensitive_channel_CS"/>
</dbReference>
<organism evidence="11 12">
    <name type="scientific">[Clostridium] cellulosi</name>
    <dbReference type="NCBI Taxonomy" id="29343"/>
    <lineage>
        <taxon>Bacteria</taxon>
        <taxon>Bacillati</taxon>
        <taxon>Bacillota</taxon>
        <taxon>Clostridia</taxon>
        <taxon>Eubacteriales</taxon>
        <taxon>Oscillospiraceae</taxon>
        <taxon>Oscillospiraceae incertae sedis</taxon>
    </lineage>
</organism>
<evidence type="ECO:0000256" key="6">
    <source>
        <dbReference type="ARBA" id="ARBA00022989"/>
    </source>
</evidence>
<dbReference type="Pfam" id="PF01741">
    <property type="entry name" value="MscL"/>
    <property type="match status" value="1"/>
</dbReference>
<evidence type="ECO:0000256" key="5">
    <source>
        <dbReference type="ARBA" id="ARBA00022692"/>
    </source>
</evidence>
<keyword evidence="4 10" id="KW-1003">Cell membrane</keyword>
<evidence type="ECO:0000256" key="3">
    <source>
        <dbReference type="ARBA" id="ARBA00022448"/>
    </source>
</evidence>
<dbReference type="STRING" id="29343.CCDG5_0706"/>
<dbReference type="InterPro" id="IPR037673">
    <property type="entry name" value="MSC/AndL"/>
</dbReference>
<feature type="transmembrane region" description="Helical" evidence="10">
    <location>
        <begin position="41"/>
        <end position="62"/>
    </location>
</feature>
<evidence type="ECO:0000256" key="9">
    <source>
        <dbReference type="ARBA" id="ARBA00023303"/>
    </source>
</evidence>
<dbReference type="Gene3D" id="1.10.1200.120">
    <property type="entry name" value="Large-conductance mechanosensitive channel, MscL, domain 1"/>
    <property type="match status" value="1"/>
</dbReference>
<reference evidence="12" key="1">
    <citation type="submission" date="2014-07" db="EMBL/GenBank/DDBJ databases">
        <authorList>
            <person name="Wibberg D."/>
        </authorList>
    </citation>
    <scope>NUCLEOTIDE SEQUENCE [LARGE SCALE GENOMIC DNA]</scope>
    <source>
        <strain evidence="12">DG5</strain>
    </source>
</reference>
<gene>
    <name evidence="10" type="primary">mscL</name>
    <name evidence="11" type="ORF">CCDG5_0706</name>
</gene>
<comment type="function">
    <text evidence="10">Channel that opens in response to stretch forces in the membrane lipid bilayer. May participate in the regulation of osmotic pressure changes within the cell.</text>
</comment>
<evidence type="ECO:0000256" key="10">
    <source>
        <dbReference type="HAMAP-Rule" id="MF_00115"/>
    </source>
</evidence>
<feature type="transmembrane region" description="Helical" evidence="10">
    <location>
        <begin position="82"/>
        <end position="100"/>
    </location>
</feature>
<dbReference type="HAMAP" id="MF_00115">
    <property type="entry name" value="MscL"/>
    <property type="match status" value="1"/>
</dbReference>
<dbReference type="OrthoDB" id="9810350at2"/>
<protein>
    <recommendedName>
        <fullName evidence="10">Large-conductance mechanosensitive channel</fullName>
    </recommendedName>
</protein>
<keyword evidence="6 10" id="KW-1133">Transmembrane helix</keyword>
<accession>A0A078KRT7</accession>
<comment type="similarity">
    <text evidence="2 10">Belongs to the MscL family.</text>
</comment>
<comment type="subcellular location">
    <subcellularLocation>
        <location evidence="1 10">Cell membrane</location>
        <topology evidence="1 10">Multi-pass membrane protein</topology>
    </subcellularLocation>
</comment>
<dbReference type="PRINTS" id="PR01264">
    <property type="entry name" value="MECHCHANNEL"/>
</dbReference>
<dbReference type="GO" id="GO:0008381">
    <property type="term" value="F:mechanosensitive monoatomic ion channel activity"/>
    <property type="evidence" value="ECO:0007669"/>
    <property type="project" value="UniProtKB-UniRule"/>
</dbReference>